<dbReference type="GO" id="GO:0009893">
    <property type="term" value="P:positive regulation of metabolic process"/>
    <property type="evidence" value="ECO:0007669"/>
    <property type="project" value="UniProtKB-ARBA"/>
</dbReference>
<dbReference type="Proteomes" id="UP000248405">
    <property type="component" value="Unassembled WGS sequence"/>
</dbReference>
<dbReference type="EMBL" id="KZ821631">
    <property type="protein sequence ID" value="PYH67035.1"/>
    <property type="molecule type" value="Genomic_DNA"/>
</dbReference>
<dbReference type="CDD" id="cd00067">
    <property type="entry name" value="GAL4"/>
    <property type="match status" value="1"/>
</dbReference>
<dbReference type="InterPro" id="IPR001138">
    <property type="entry name" value="Zn2Cys6_DnaBD"/>
</dbReference>
<dbReference type="SMART" id="SM00066">
    <property type="entry name" value="GAL4"/>
    <property type="match status" value="1"/>
</dbReference>
<evidence type="ECO:0000256" key="1">
    <source>
        <dbReference type="ARBA" id="ARBA00023015"/>
    </source>
</evidence>
<dbReference type="Gene3D" id="4.10.240.10">
    <property type="entry name" value="Zn(2)-C6 fungal-type DNA-binding domain"/>
    <property type="match status" value="1"/>
</dbReference>
<evidence type="ECO:0000256" key="2">
    <source>
        <dbReference type="ARBA" id="ARBA00023125"/>
    </source>
</evidence>
<dbReference type="SUPFAM" id="SSF57701">
    <property type="entry name" value="Zn2/Cys6 DNA-binding domain"/>
    <property type="match status" value="1"/>
</dbReference>
<evidence type="ECO:0000313" key="7">
    <source>
        <dbReference type="Proteomes" id="UP000248405"/>
    </source>
</evidence>
<protein>
    <recommendedName>
        <fullName evidence="5">Zn(2)-C6 fungal-type domain-containing protein</fullName>
    </recommendedName>
</protein>
<dbReference type="InterPro" id="IPR053187">
    <property type="entry name" value="Notoamide_regulator"/>
</dbReference>
<dbReference type="OrthoDB" id="5296287at2759"/>
<dbReference type="PANTHER" id="PTHR47256">
    <property type="entry name" value="ZN(II)2CYS6 TRANSCRIPTION FACTOR (EUROFUNG)-RELATED"/>
    <property type="match status" value="1"/>
</dbReference>
<dbReference type="InterPro" id="IPR036864">
    <property type="entry name" value="Zn2-C6_fun-type_DNA-bd_sf"/>
</dbReference>
<dbReference type="PROSITE" id="PS50048">
    <property type="entry name" value="ZN2_CY6_FUNGAL_2"/>
    <property type="match status" value="1"/>
</dbReference>
<accession>A0A319B3X0</accession>
<dbReference type="GeneID" id="37207848"/>
<name>A0A319B3X0_ASPVC</name>
<dbReference type="GO" id="GO:0003677">
    <property type="term" value="F:DNA binding"/>
    <property type="evidence" value="ECO:0007669"/>
    <property type="project" value="UniProtKB-KW"/>
</dbReference>
<dbReference type="AlphaFoldDB" id="A0A319B3X0"/>
<organism evidence="6 7">
    <name type="scientific">Aspergillus vadensis (strain CBS 113365 / IMI 142717 / IBT 24658)</name>
    <dbReference type="NCBI Taxonomy" id="1448311"/>
    <lineage>
        <taxon>Eukaryota</taxon>
        <taxon>Fungi</taxon>
        <taxon>Dikarya</taxon>
        <taxon>Ascomycota</taxon>
        <taxon>Pezizomycotina</taxon>
        <taxon>Eurotiomycetes</taxon>
        <taxon>Eurotiomycetidae</taxon>
        <taxon>Eurotiales</taxon>
        <taxon>Aspergillaceae</taxon>
        <taxon>Aspergillus</taxon>
        <taxon>Aspergillus subgen. Circumdati</taxon>
    </lineage>
</organism>
<evidence type="ECO:0000256" key="3">
    <source>
        <dbReference type="ARBA" id="ARBA00023163"/>
    </source>
</evidence>
<keyword evidence="7" id="KW-1185">Reference proteome</keyword>
<keyword evidence="3" id="KW-0804">Transcription</keyword>
<gene>
    <name evidence="6" type="ORF">BO88DRAFT_344829</name>
</gene>
<dbReference type="GO" id="GO:0000981">
    <property type="term" value="F:DNA-binding transcription factor activity, RNA polymerase II-specific"/>
    <property type="evidence" value="ECO:0007669"/>
    <property type="project" value="InterPro"/>
</dbReference>
<proteinExistence type="predicted"/>
<dbReference type="Pfam" id="PF00172">
    <property type="entry name" value="Zn_clus"/>
    <property type="match status" value="1"/>
</dbReference>
<keyword evidence="1" id="KW-0805">Transcription regulation</keyword>
<keyword evidence="4" id="KW-0539">Nucleus</keyword>
<evidence type="ECO:0000259" key="5">
    <source>
        <dbReference type="PROSITE" id="PS50048"/>
    </source>
</evidence>
<dbReference type="RefSeq" id="XP_025560829.1">
    <property type="nucleotide sequence ID" value="XM_025703256.1"/>
</dbReference>
<dbReference type="PANTHER" id="PTHR47256:SF4">
    <property type="entry name" value="ZN(II)2CYS6 TRANSCRIPTION FACTOR (EUROFUNG)"/>
    <property type="match status" value="1"/>
</dbReference>
<dbReference type="PROSITE" id="PS00463">
    <property type="entry name" value="ZN2_CY6_FUNGAL_1"/>
    <property type="match status" value="1"/>
</dbReference>
<feature type="domain" description="Zn(2)-C6 fungal-type" evidence="5">
    <location>
        <begin position="37"/>
        <end position="66"/>
    </location>
</feature>
<sequence>MAASRAEGLRLLAPAPTIEAPQQTDIRIKSSKRKSIACEACKKKRSKCNGDHPCDGCVQAGTECHVLEGLDRRRKVAMHKIGRDLCTTRSLLHEIVVAFDGGTDADVERLISIARNNSSTDVNTKLHDWHSLQVGKHSLIERNV</sequence>
<reference evidence="6" key="1">
    <citation type="submission" date="2016-12" db="EMBL/GenBank/DDBJ databases">
        <title>The genomes of Aspergillus section Nigri reveals drivers in fungal speciation.</title>
        <authorList>
            <consortium name="DOE Joint Genome Institute"/>
            <person name="Vesth T.C."/>
            <person name="Nybo J."/>
            <person name="Theobald S."/>
            <person name="Brandl J."/>
            <person name="Frisvad J.C."/>
            <person name="Nielsen K.F."/>
            <person name="Lyhne E.K."/>
            <person name="Kogle M.E."/>
            <person name="Kuo A."/>
            <person name="Riley R."/>
            <person name="Clum A."/>
            <person name="Nolan M."/>
            <person name="Lipzen A."/>
            <person name="Salamov A."/>
            <person name="Henrissat B."/>
            <person name="Wiebenga A."/>
            <person name="De Vries R.P."/>
            <person name="Grigoriev I.V."/>
            <person name="Mortensen U.H."/>
            <person name="Andersen M.R."/>
            <person name="Baker S.E."/>
        </authorList>
    </citation>
    <scope>NUCLEOTIDE SEQUENCE [LARGE SCALE GENOMIC DNA]</scope>
    <source>
        <strain evidence="6">CBS 113365</strain>
    </source>
</reference>
<evidence type="ECO:0000313" key="6">
    <source>
        <dbReference type="EMBL" id="PYH67035.1"/>
    </source>
</evidence>
<evidence type="ECO:0000256" key="4">
    <source>
        <dbReference type="ARBA" id="ARBA00023242"/>
    </source>
</evidence>
<dbReference type="GO" id="GO:0008270">
    <property type="term" value="F:zinc ion binding"/>
    <property type="evidence" value="ECO:0007669"/>
    <property type="project" value="InterPro"/>
</dbReference>
<keyword evidence="2" id="KW-0238">DNA-binding</keyword>